<sequence>MKQGSPKLHKAPHKKEGSEGKLAFSVAASCDPIFPRLARQRSGWLILHRRTGPVQLRRSVDVIPHTRRAARTPDSAAARAPARIPARRPLGDGSHQDRPPACHVHRRSHTRRAQTPPRRPFAPRTRPRIRRRRAEGCNVALSLP</sequence>
<accession>A0A9P3GF98</accession>
<evidence type="ECO:0000313" key="2">
    <source>
        <dbReference type="EMBL" id="GJE94612.1"/>
    </source>
</evidence>
<protein>
    <submittedName>
        <fullName evidence="2">Uncharacterized protein</fullName>
    </submittedName>
</protein>
<feature type="region of interest" description="Disordered" evidence="1">
    <location>
        <begin position="65"/>
        <end position="144"/>
    </location>
</feature>
<proteinExistence type="predicted"/>
<name>A0A9P3GF98_9APHY</name>
<feature type="region of interest" description="Disordered" evidence="1">
    <location>
        <begin position="1"/>
        <end position="20"/>
    </location>
</feature>
<dbReference type="Proteomes" id="UP000703269">
    <property type="component" value="Unassembled WGS sequence"/>
</dbReference>
<evidence type="ECO:0000313" key="3">
    <source>
        <dbReference type="Proteomes" id="UP000703269"/>
    </source>
</evidence>
<keyword evidence="3" id="KW-1185">Reference proteome</keyword>
<reference evidence="2 3" key="1">
    <citation type="submission" date="2021-08" db="EMBL/GenBank/DDBJ databases">
        <title>Draft Genome Sequence of Phanerochaete sordida strain YK-624.</title>
        <authorList>
            <person name="Mori T."/>
            <person name="Dohra H."/>
            <person name="Suzuki T."/>
            <person name="Kawagishi H."/>
            <person name="Hirai H."/>
        </authorList>
    </citation>
    <scope>NUCLEOTIDE SEQUENCE [LARGE SCALE GENOMIC DNA]</scope>
    <source>
        <strain evidence="2 3">YK-624</strain>
    </source>
</reference>
<comment type="caution">
    <text evidence="2">The sequence shown here is derived from an EMBL/GenBank/DDBJ whole genome shotgun (WGS) entry which is preliminary data.</text>
</comment>
<dbReference type="AlphaFoldDB" id="A0A9P3GF98"/>
<feature type="compositionally biased region" description="Low complexity" evidence="1">
    <location>
        <begin position="72"/>
        <end position="88"/>
    </location>
</feature>
<organism evidence="2 3">
    <name type="scientific">Phanerochaete sordida</name>
    <dbReference type="NCBI Taxonomy" id="48140"/>
    <lineage>
        <taxon>Eukaryota</taxon>
        <taxon>Fungi</taxon>
        <taxon>Dikarya</taxon>
        <taxon>Basidiomycota</taxon>
        <taxon>Agaricomycotina</taxon>
        <taxon>Agaricomycetes</taxon>
        <taxon>Polyporales</taxon>
        <taxon>Phanerochaetaceae</taxon>
        <taxon>Phanerochaete</taxon>
    </lineage>
</organism>
<feature type="compositionally biased region" description="Basic residues" evidence="1">
    <location>
        <begin position="103"/>
        <end position="112"/>
    </location>
</feature>
<evidence type="ECO:0000256" key="1">
    <source>
        <dbReference type="SAM" id="MobiDB-lite"/>
    </source>
</evidence>
<dbReference type="EMBL" id="BPQB01000041">
    <property type="protein sequence ID" value="GJE94612.1"/>
    <property type="molecule type" value="Genomic_DNA"/>
</dbReference>
<gene>
    <name evidence="2" type="ORF">PsYK624_107830</name>
</gene>